<dbReference type="Pfam" id="PF00932">
    <property type="entry name" value="LTD"/>
    <property type="match status" value="2"/>
</dbReference>
<feature type="domain" description="LTD" evidence="2">
    <location>
        <begin position="26"/>
        <end position="152"/>
    </location>
</feature>
<dbReference type="EMBL" id="WSTA01000002">
    <property type="protein sequence ID" value="MWB97101.1"/>
    <property type="molecule type" value="Genomic_DNA"/>
</dbReference>
<feature type="signal peptide" evidence="1">
    <location>
        <begin position="1"/>
        <end position="32"/>
    </location>
</feature>
<dbReference type="SUPFAM" id="SSF74853">
    <property type="entry name" value="Lamin A/C globular tail domain"/>
    <property type="match status" value="2"/>
</dbReference>
<dbReference type="SUPFAM" id="SSF101898">
    <property type="entry name" value="NHL repeat"/>
    <property type="match status" value="1"/>
</dbReference>
<proteinExistence type="predicted"/>
<dbReference type="Proteomes" id="UP000438182">
    <property type="component" value="Unassembled WGS sequence"/>
</dbReference>
<feature type="domain" description="LTD" evidence="2">
    <location>
        <begin position="214"/>
        <end position="319"/>
    </location>
</feature>
<evidence type="ECO:0000259" key="2">
    <source>
        <dbReference type="PROSITE" id="PS51841"/>
    </source>
</evidence>
<name>A0A6I4NSK1_9MICO</name>
<feature type="chain" id="PRO_5026162903" description="LTD domain-containing protein" evidence="1">
    <location>
        <begin position="33"/>
        <end position="921"/>
    </location>
</feature>
<evidence type="ECO:0000256" key="1">
    <source>
        <dbReference type="SAM" id="SignalP"/>
    </source>
</evidence>
<accession>A0A6I4NSK1</accession>
<sequence>MRLQLPRTVAAVAAAATAGAAFAIALPLTAQAADASDVRITEWMYNPVNSSGEFIEFTNLGDAPVSLAGWSFDDDSRTPGAVALDGLGTLAAGQSVIITESADATFRSEWKLGADVKVLAGNTTNLGRADEINLFDGADPVANLVDRLAYGDNTVGGPRTQGVAGIPKTEAALGANDATQWQLSVAGDAEGTWASTAGDLGSPGTSRFAPEGEPTPSWAAVRINEISSDNGNTPVGDAIELVNTGDVDVDLTGWLQIDSGDLSAAKTFATKLADGTATTVVPAHGYVYFSSTKGLGSGGDGVKVYLADGTLVDSAAYTAGEAGSDESNEFGAGAFARCGDGTGAFASVALKSFGASNATACENILTNPGEEPTPSLDCQPEAASGTGALPAGALAWPGSADVGVADAVCAWKTTTGPEGRDISGLVFDPTDANVLYAVKNKSWVYRLVQQDGLWVADTANDWAAGKQIFFPGSTDSATNQPDSEGLTVGPDGALYITSERNNAANDIPLNSILRIDPTQPGTRLVATAQWNLTAEFPELHAGNKTEANLGFEGVAFVPDSYLTANGFVDQSTGTTYRPADYPLHGTGLYFAALENDGKLYAYALDSDGSFHRVSVVDSGMGHAMEVQFDADAQRIWAVCDNTCGVAATVLKVDATGAIVPEPVYAKPAGLPVNNFEGFAIAPNSTCVDGTKTVVWGDDGIAGTGAGSATEGHALYTSRIDCDLHLGEQGVPKPDTTRPLVTFVTPTTAGPFQQLQVRVDATDEVGLKRIVANVYDAAGTLVKSTQSAVANGATSGTHSATVTLPTGAYFVKYNAQDLAGNISTTGRFEFTIDATKPTATIKDGAGFTVKTGEAYGLISFKLYDAQKIDKVTINGKVKDLTDNQWSDVNFIKPGVFGAVAGANTLVVYDLAGNASTYEFNLG</sequence>
<dbReference type="AlphaFoldDB" id="A0A6I4NSK1"/>
<gene>
    <name evidence="3" type="ORF">GB864_00795</name>
</gene>
<reference evidence="3 4" key="1">
    <citation type="submission" date="2019-12" db="EMBL/GenBank/DDBJ databases">
        <authorList>
            <person name="Kim Y.S."/>
        </authorList>
    </citation>
    <scope>NUCLEOTIDE SEQUENCE [LARGE SCALE GENOMIC DNA]</scope>
    <source>
        <strain evidence="3 4">MMS17-SY077</strain>
    </source>
</reference>
<evidence type="ECO:0000313" key="3">
    <source>
        <dbReference type="EMBL" id="MWB97101.1"/>
    </source>
</evidence>
<comment type="caution">
    <text evidence="3">The sequence shown here is derived from an EMBL/GenBank/DDBJ whole genome shotgun (WGS) entry which is preliminary data.</text>
</comment>
<keyword evidence="4" id="KW-1185">Reference proteome</keyword>
<dbReference type="PROSITE" id="PS51841">
    <property type="entry name" value="LTD"/>
    <property type="match status" value="2"/>
</dbReference>
<keyword evidence="1" id="KW-0732">Signal</keyword>
<dbReference type="RefSeq" id="WP_160422380.1">
    <property type="nucleotide sequence ID" value="NZ_WSTA01000002.1"/>
</dbReference>
<protein>
    <recommendedName>
        <fullName evidence="2">LTD domain-containing protein</fullName>
    </recommendedName>
</protein>
<dbReference type="Pfam" id="PF13449">
    <property type="entry name" value="Phytase-like"/>
    <property type="match status" value="1"/>
</dbReference>
<dbReference type="InterPro" id="IPR027372">
    <property type="entry name" value="Phytase-like_dom"/>
</dbReference>
<dbReference type="InterPro" id="IPR001322">
    <property type="entry name" value="Lamin_tail_dom"/>
</dbReference>
<organism evidence="3 4">
    <name type="scientific">Agromyces seonyuensis</name>
    <dbReference type="NCBI Taxonomy" id="2662446"/>
    <lineage>
        <taxon>Bacteria</taxon>
        <taxon>Bacillati</taxon>
        <taxon>Actinomycetota</taxon>
        <taxon>Actinomycetes</taxon>
        <taxon>Micrococcales</taxon>
        <taxon>Microbacteriaceae</taxon>
        <taxon>Agromyces</taxon>
    </lineage>
</organism>
<dbReference type="InterPro" id="IPR036415">
    <property type="entry name" value="Lamin_tail_dom_sf"/>
</dbReference>
<evidence type="ECO:0000313" key="4">
    <source>
        <dbReference type="Proteomes" id="UP000438182"/>
    </source>
</evidence>